<dbReference type="EMBL" id="JACGXG010000016">
    <property type="protein sequence ID" value="MBA8853701.1"/>
    <property type="molecule type" value="Genomic_DNA"/>
</dbReference>
<dbReference type="RefSeq" id="WP_182512167.1">
    <property type="nucleotide sequence ID" value="NZ_JACGXG010000016.1"/>
</dbReference>
<feature type="transmembrane region" description="Helical" evidence="1">
    <location>
        <begin position="91"/>
        <end position="109"/>
    </location>
</feature>
<protein>
    <submittedName>
        <fullName evidence="2">Uncharacterized protein</fullName>
    </submittedName>
</protein>
<keyword evidence="3" id="KW-1185">Reference proteome</keyword>
<feature type="transmembrane region" description="Helical" evidence="1">
    <location>
        <begin position="48"/>
        <end position="71"/>
    </location>
</feature>
<dbReference type="Proteomes" id="UP000578622">
    <property type="component" value="Unassembled WGS sequence"/>
</dbReference>
<keyword evidence="1" id="KW-0472">Membrane</keyword>
<proteinExistence type="predicted"/>
<organism evidence="2 3">
    <name type="scientific">Brucella intermedia</name>
    <dbReference type="NCBI Taxonomy" id="94625"/>
    <lineage>
        <taxon>Bacteria</taxon>
        <taxon>Pseudomonadati</taxon>
        <taxon>Pseudomonadota</taxon>
        <taxon>Alphaproteobacteria</taxon>
        <taxon>Hyphomicrobiales</taxon>
        <taxon>Brucellaceae</taxon>
        <taxon>Brucella/Ochrobactrum group</taxon>
        <taxon>Brucella</taxon>
    </lineage>
</organism>
<evidence type="ECO:0000313" key="3">
    <source>
        <dbReference type="Proteomes" id="UP000578622"/>
    </source>
</evidence>
<gene>
    <name evidence="2" type="ORF">FHW20_004686</name>
</gene>
<keyword evidence="1" id="KW-1133">Transmembrane helix</keyword>
<name>A0ABR6AWU9_9HYPH</name>
<sequence length="117" mass="12941">MLESGLGYGIIRRKKIGWNSAMLPKYLRPVFDREAYGPISNTEKAVRFAVFVPLSVLCMVPGVVFMGLFLFTMGLGTGRILLDDTGTMTSLKIVMFVVAPALFLVGLAIRKYCLPFD</sequence>
<evidence type="ECO:0000313" key="2">
    <source>
        <dbReference type="EMBL" id="MBA8853701.1"/>
    </source>
</evidence>
<keyword evidence="1" id="KW-0812">Transmembrane</keyword>
<accession>A0ABR6AWU9</accession>
<reference evidence="2 3" key="1">
    <citation type="submission" date="2020-07" db="EMBL/GenBank/DDBJ databases">
        <title>Genomic Encyclopedia of Type Strains, Phase IV (KMG-V): Genome sequencing to study the core and pangenomes of soil and plant-associated prokaryotes.</title>
        <authorList>
            <person name="Whitman W."/>
        </authorList>
    </citation>
    <scope>NUCLEOTIDE SEQUENCE [LARGE SCALE GENOMIC DNA]</scope>
    <source>
        <strain evidence="2 3">RH4WT92</strain>
    </source>
</reference>
<comment type="caution">
    <text evidence="2">The sequence shown here is derived from an EMBL/GenBank/DDBJ whole genome shotgun (WGS) entry which is preliminary data.</text>
</comment>
<evidence type="ECO:0000256" key="1">
    <source>
        <dbReference type="SAM" id="Phobius"/>
    </source>
</evidence>